<dbReference type="STRING" id="1855283.SAMN05216382_2186"/>
<dbReference type="SUPFAM" id="SSF109604">
    <property type="entry name" value="HD-domain/PDEase-like"/>
    <property type="match status" value="1"/>
</dbReference>
<dbReference type="Gene3D" id="1.10.3210.10">
    <property type="entry name" value="Hypothetical protein af1432"/>
    <property type="match status" value="1"/>
</dbReference>
<sequence length="310" mass="32316">MTDAPVLDGRAAEAPGLTPAALPFLRELGDLKRVRSAAAPGSIAERLFVAGWAALVRGEDPAEVTARVTAAALVSARLGDLDLAAMQALGIGDQAAAVLERAFDEIADQVAPSLHATLRAALPLGRPATGDTPAFVGKLARQPRAGVTCPGQPRIMLQPPENHAEHCLMVAVYGVLASAWHGADPVPVFLAGMAHHFHNADMPDSGYSGEMLLGDALDTAIQHARAASMAELAPDLARVIGDALAPIGGDATPEARAFHVADVLDRVLEIEQHTRAAKLTMQVVLGDYGLVHDGPVKAFHDRILLDAGLM</sequence>
<evidence type="ECO:0000313" key="1">
    <source>
        <dbReference type="EMBL" id="SEL57235.1"/>
    </source>
</evidence>
<dbReference type="RefSeq" id="WP_218139386.1">
    <property type="nucleotide sequence ID" value="NZ_FNZZ01000004.1"/>
</dbReference>
<gene>
    <name evidence="1" type="ORF">SAMN05216382_2186</name>
</gene>
<name>A0A1H7RB96_9SPHN</name>
<evidence type="ECO:0008006" key="3">
    <source>
        <dbReference type="Google" id="ProtNLM"/>
    </source>
</evidence>
<proteinExistence type="predicted"/>
<dbReference type="Proteomes" id="UP000199214">
    <property type="component" value="Unassembled WGS sequence"/>
</dbReference>
<evidence type="ECO:0000313" key="2">
    <source>
        <dbReference type="Proteomes" id="UP000199214"/>
    </source>
</evidence>
<protein>
    <recommendedName>
        <fullName evidence="3">HD domain-containing protein</fullName>
    </recommendedName>
</protein>
<accession>A0A1H7RB96</accession>
<organism evidence="1 2">
    <name type="scientific">Sphingomonas palmae</name>
    <dbReference type="NCBI Taxonomy" id="1855283"/>
    <lineage>
        <taxon>Bacteria</taxon>
        <taxon>Pseudomonadati</taxon>
        <taxon>Pseudomonadota</taxon>
        <taxon>Alphaproteobacteria</taxon>
        <taxon>Sphingomonadales</taxon>
        <taxon>Sphingomonadaceae</taxon>
        <taxon>Sphingomonas</taxon>
    </lineage>
</organism>
<dbReference type="EMBL" id="FNZZ01000004">
    <property type="protein sequence ID" value="SEL57235.1"/>
    <property type="molecule type" value="Genomic_DNA"/>
</dbReference>
<dbReference type="AlphaFoldDB" id="A0A1H7RB96"/>
<reference evidence="2" key="1">
    <citation type="submission" date="2016-10" db="EMBL/GenBank/DDBJ databases">
        <authorList>
            <person name="Varghese N."/>
            <person name="Submissions S."/>
        </authorList>
    </citation>
    <scope>NUCLEOTIDE SEQUENCE [LARGE SCALE GENOMIC DNA]</scope>
    <source>
        <strain evidence="2">JS21-1</strain>
    </source>
</reference>
<keyword evidence="2" id="KW-1185">Reference proteome</keyword>